<evidence type="ECO:0000313" key="1">
    <source>
        <dbReference type="EMBL" id="GIX61536.1"/>
    </source>
</evidence>
<dbReference type="AlphaFoldDB" id="A0AAV4LP44"/>
<name>A0AAV4LP44_BABCB</name>
<comment type="caution">
    <text evidence="2">The sequence shown here is derived from an EMBL/GenBank/DDBJ whole genome shotgun (WGS) entry which is preliminary data.</text>
</comment>
<gene>
    <name evidence="1" type="ORF">BcabD6B2_09710</name>
    <name evidence="2" type="ORF">BcabD6B2_09850</name>
</gene>
<keyword evidence="3" id="KW-1185">Reference proteome</keyword>
<dbReference type="GeneID" id="94193019"/>
<evidence type="ECO:0000313" key="3">
    <source>
        <dbReference type="Proteomes" id="UP001497744"/>
    </source>
</evidence>
<accession>A0AAV4LP44</accession>
<organism evidence="2 3">
    <name type="scientific">Babesia caballi</name>
    <dbReference type="NCBI Taxonomy" id="5871"/>
    <lineage>
        <taxon>Eukaryota</taxon>
        <taxon>Sar</taxon>
        <taxon>Alveolata</taxon>
        <taxon>Apicomplexa</taxon>
        <taxon>Aconoidasida</taxon>
        <taxon>Piroplasmida</taxon>
        <taxon>Babesiidae</taxon>
        <taxon>Babesia</taxon>
    </lineage>
</organism>
<dbReference type="EMBL" id="BPLF01000001">
    <property type="protein sequence ID" value="GIX61550.1"/>
    <property type="molecule type" value="Genomic_DNA"/>
</dbReference>
<sequence length="181" mass="19516">MKDMGFQANTLLSINGSEVAKLLDSGGAHNFEELQKAYGHGENIYSNFIDELVQQNQPSALNYPLTNCHKIATHYLKSVFKNSETNDNTLQKIKQAFQAFKEPCGNYYPDYKTQITDFIKTCMTPPEAIPSQATEDEDSASPAGAVAGTLTTLGLGGGAAAAYVFNIGDAKTLVNGLLRIG</sequence>
<evidence type="ECO:0000313" key="2">
    <source>
        <dbReference type="EMBL" id="GIX61550.1"/>
    </source>
</evidence>
<dbReference type="EMBL" id="BPLF01000001">
    <property type="protein sequence ID" value="GIX61536.1"/>
    <property type="molecule type" value="Genomic_DNA"/>
</dbReference>
<dbReference type="RefSeq" id="XP_067713607.1">
    <property type="nucleotide sequence ID" value="XM_067857506.1"/>
</dbReference>
<proteinExistence type="predicted"/>
<reference evidence="2 3" key="1">
    <citation type="submission" date="2021-06" db="EMBL/GenBank/DDBJ databases">
        <title>Genome sequence of Babesia caballi.</title>
        <authorList>
            <person name="Yamagishi J."/>
            <person name="Kidaka T."/>
            <person name="Ochi A."/>
        </authorList>
    </citation>
    <scope>NUCLEOTIDE SEQUENCE [LARGE SCALE GENOMIC DNA]</scope>
    <source>
        <strain evidence="2">USDA-D6B2</strain>
    </source>
</reference>
<dbReference type="Proteomes" id="UP001497744">
    <property type="component" value="Unassembled WGS sequence"/>
</dbReference>
<protein>
    <submittedName>
        <fullName evidence="2">ADP-ribosylglycohydrolase</fullName>
    </submittedName>
</protein>